<sequence>MADSRQQKPTILLLCLGDKWMTNMLDDPTAFGAGIDMLLEKAQLKRAKTLGGALKYLNSNRPDGILVADPGVIAEGNREILGRLTAFAQSGGTVVFSFCFASNINSENMDRLWQQSFDLPWKMNSYHRTTHKLNLSALGITIDQDGDGNSAADQHGLLLPEYSQKAVHLDNVPRENCWYLPSEESHIESHVFPPTSVTKLETPVAFGRVGNGYVGYNGDVNQETGTNLVLLRMFNLDVENTVEEV</sequence>
<dbReference type="EMBL" id="JAPCWZ010000007">
    <property type="protein sequence ID" value="KAK8856706.1"/>
    <property type="molecule type" value="Genomic_DNA"/>
</dbReference>
<comment type="caution">
    <text evidence="1">The sequence shown here is derived from an EMBL/GenBank/DDBJ whole genome shotgun (WGS) entry which is preliminary data.</text>
</comment>
<gene>
    <name evidence="1" type="ORF">PGQ11_012618</name>
</gene>
<evidence type="ECO:0000313" key="2">
    <source>
        <dbReference type="Proteomes" id="UP001390339"/>
    </source>
</evidence>
<keyword evidence="2" id="KW-1185">Reference proteome</keyword>
<dbReference type="Proteomes" id="UP001390339">
    <property type="component" value="Unassembled WGS sequence"/>
</dbReference>
<reference evidence="1 2" key="1">
    <citation type="journal article" date="2024" name="IMA Fungus">
        <title>Apiospora arundinis, a panoply of carbohydrate-active enzymes and secondary metabolites.</title>
        <authorList>
            <person name="Sorensen T."/>
            <person name="Petersen C."/>
            <person name="Muurmann A.T."/>
            <person name="Christiansen J.V."/>
            <person name="Brundto M.L."/>
            <person name="Overgaard C.K."/>
            <person name="Boysen A.T."/>
            <person name="Wollenberg R.D."/>
            <person name="Larsen T.O."/>
            <person name="Sorensen J.L."/>
            <person name="Nielsen K.L."/>
            <person name="Sondergaard T.E."/>
        </authorList>
    </citation>
    <scope>NUCLEOTIDE SEQUENCE [LARGE SCALE GENOMIC DNA]</scope>
    <source>
        <strain evidence="1 2">AAU 773</strain>
    </source>
</reference>
<accession>A0ABR2I2Y5</accession>
<organism evidence="1 2">
    <name type="scientific">Apiospora arundinis</name>
    <dbReference type="NCBI Taxonomy" id="335852"/>
    <lineage>
        <taxon>Eukaryota</taxon>
        <taxon>Fungi</taxon>
        <taxon>Dikarya</taxon>
        <taxon>Ascomycota</taxon>
        <taxon>Pezizomycotina</taxon>
        <taxon>Sordariomycetes</taxon>
        <taxon>Xylariomycetidae</taxon>
        <taxon>Amphisphaeriales</taxon>
        <taxon>Apiosporaceae</taxon>
        <taxon>Apiospora</taxon>
    </lineage>
</organism>
<evidence type="ECO:0000313" key="1">
    <source>
        <dbReference type="EMBL" id="KAK8856706.1"/>
    </source>
</evidence>
<proteinExistence type="predicted"/>
<name>A0ABR2I2Y5_9PEZI</name>
<protein>
    <submittedName>
        <fullName evidence="1">RNA polymerase II-associated protein 3</fullName>
    </submittedName>
</protein>